<dbReference type="FunFam" id="3.40.605.10:FF:000007">
    <property type="entry name" value="NAD/NADP-dependent betaine aldehyde dehydrogenase"/>
    <property type="match status" value="1"/>
</dbReference>
<evidence type="ECO:0000259" key="3">
    <source>
        <dbReference type="Pfam" id="PF00171"/>
    </source>
</evidence>
<dbReference type="InterPro" id="IPR015590">
    <property type="entry name" value="Aldehyde_DH_dom"/>
</dbReference>
<dbReference type="CDD" id="cd07138">
    <property type="entry name" value="ALDH_CddD_SSP0762"/>
    <property type="match status" value="1"/>
</dbReference>
<dbReference type="Pfam" id="PF00171">
    <property type="entry name" value="Aldedh"/>
    <property type="match status" value="1"/>
</dbReference>
<reference evidence="4" key="1">
    <citation type="journal article" date="2014" name="Int. J. Syst. Evol. Microbiol.">
        <title>Complete genome sequence of Corynebacterium casei LMG S-19264T (=DSM 44701T), isolated from a smear-ripened cheese.</title>
        <authorList>
            <consortium name="US DOE Joint Genome Institute (JGI-PGF)"/>
            <person name="Walter F."/>
            <person name="Albersmeier A."/>
            <person name="Kalinowski J."/>
            <person name="Ruckert C."/>
        </authorList>
    </citation>
    <scope>NUCLEOTIDE SEQUENCE</scope>
    <source>
        <strain evidence="4">KCTC 23310</strain>
    </source>
</reference>
<dbReference type="Proteomes" id="UP000638981">
    <property type="component" value="Unassembled WGS sequence"/>
</dbReference>
<evidence type="ECO:0000313" key="5">
    <source>
        <dbReference type="Proteomes" id="UP000638981"/>
    </source>
</evidence>
<dbReference type="PANTHER" id="PTHR42804:SF1">
    <property type="entry name" value="ALDEHYDE DEHYDROGENASE-RELATED"/>
    <property type="match status" value="1"/>
</dbReference>
<name>A0A918TXD8_9RHOB</name>
<evidence type="ECO:0000256" key="2">
    <source>
        <dbReference type="ARBA" id="ARBA00023002"/>
    </source>
</evidence>
<dbReference type="InterPro" id="IPR016163">
    <property type="entry name" value="Ald_DH_C"/>
</dbReference>
<dbReference type="FunFam" id="3.40.309.10:FF:000012">
    <property type="entry name" value="Betaine aldehyde dehydrogenase"/>
    <property type="match status" value="1"/>
</dbReference>
<comment type="similarity">
    <text evidence="1">Belongs to the aldehyde dehydrogenase family.</text>
</comment>
<feature type="domain" description="Aldehyde dehydrogenase" evidence="3">
    <location>
        <begin position="13"/>
        <end position="473"/>
    </location>
</feature>
<evidence type="ECO:0000256" key="1">
    <source>
        <dbReference type="ARBA" id="ARBA00009986"/>
    </source>
</evidence>
<dbReference type="AlphaFoldDB" id="A0A918TXD8"/>
<accession>A0A918TXD8</accession>
<keyword evidence="5" id="KW-1185">Reference proteome</keyword>
<dbReference type="GO" id="GO:0016620">
    <property type="term" value="F:oxidoreductase activity, acting on the aldehyde or oxo group of donors, NAD or NADP as acceptor"/>
    <property type="evidence" value="ECO:0007669"/>
    <property type="project" value="InterPro"/>
</dbReference>
<evidence type="ECO:0000313" key="4">
    <source>
        <dbReference type="EMBL" id="GHC66017.1"/>
    </source>
</evidence>
<dbReference type="RefSeq" id="WP_189413196.1">
    <property type="nucleotide sequence ID" value="NZ_BMYJ01000013.1"/>
</dbReference>
<proteinExistence type="inferred from homology"/>
<dbReference type="SUPFAM" id="SSF53720">
    <property type="entry name" value="ALDH-like"/>
    <property type="match status" value="1"/>
</dbReference>
<protein>
    <submittedName>
        <fullName evidence="4">Aldehyde dehydrogenase</fullName>
    </submittedName>
</protein>
<dbReference type="InterPro" id="IPR016161">
    <property type="entry name" value="Ald_DH/histidinol_DH"/>
</dbReference>
<dbReference type="Gene3D" id="3.40.309.10">
    <property type="entry name" value="Aldehyde Dehydrogenase, Chain A, domain 2"/>
    <property type="match status" value="1"/>
</dbReference>
<gene>
    <name evidence="4" type="ORF">GCM10007315_33340</name>
</gene>
<comment type="caution">
    <text evidence="4">The sequence shown here is derived from an EMBL/GenBank/DDBJ whole genome shotgun (WGS) entry which is preliminary data.</text>
</comment>
<sequence>MIEKRQFYINGAWVNPASQRDCDVIDPSTEEVCAVISLGDQADTDAAVAAAKAAFPGWATTAPEVRAGYVRGILAQFEKRADEMAAAISLEMGAPIDMALSDQAACLPWHLKNFLTAFEHMEWVRPLGPHAPNDRIAMEPIGVVGLITPWNWPMNQVTLKVIPAMLAGCTCVLKPSEESPLSSLLFAEFCHDAGVPAGVFNLVNGDGPGVGSQLSAHPDVEMISFTGSTRAGRAISATAAQTLKRVTLELGGKGANLIFADADAKAVERGVRHMMNNSGQSCNAPSRMLVERAVYDQAVEKAAELASAIKVGPASEPGRHIGPVVNKRQWDQIQGYIQKGISEGARLVAGGLGLPEGLNKGFYVRPTVFADVTPGMTIEREEIFGPVLSIIPFDTEEEAVRIANDTPYGLTNYVQSQDGARRNRLARALRSGMVEMNGKSRGAGSPFGGIKASGRAREGGHWGIEEFLEAKAISGWDSAQDIAAE</sequence>
<dbReference type="PANTHER" id="PTHR42804">
    <property type="entry name" value="ALDEHYDE DEHYDROGENASE"/>
    <property type="match status" value="1"/>
</dbReference>
<dbReference type="EMBL" id="BMYJ01000013">
    <property type="protein sequence ID" value="GHC66017.1"/>
    <property type="molecule type" value="Genomic_DNA"/>
</dbReference>
<keyword evidence="2" id="KW-0560">Oxidoreductase</keyword>
<dbReference type="Gene3D" id="3.40.605.10">
    <property type="entry name" value="Aldehyde Dehydrogenase, Chain A, domain 1"/>
    <property type="match status" value="1"/>
</dbReference>
<reference evidence="4" key="2">
    <citation type="submission" date="2020-09" db="EMBL/GenBank/DDBJ databases">
        <authorList>
            <person name="Sun Q."/>
            <person name="Kim S."/>
        </authorList>
    </citation>
    <scope>NUCLEOTIDE SEQUENCE</scope>
    <source>
        <strain evidence="4">KCTC 23310</strain>
    </source>
</reference>
<organism evidence="4 5">
    <name type="scientific">Neogemmobacter tilapiae</name>
    <dbReference type="NCBI Taxonomy" id="875041"/>
    <lineage>
        <taxon>Bacteria</taxon>
        <taxon>Pseudomonadati</taxon>
        <taxon>Pseudomonadota</taxon>
        <taxon>Alphaproteobacteria</taxon>
        <taxon>Rhodobacterales</taxon>
        <taxon>Paracoccaceae</taxon>
        <taxon>Neogemmobacter</taxon>
    </lineage>
</organism>
<dbReference type="InterPro" id="IPR016162">
    <property type="entry name" value="Ald_DH_N"/>
</dbReference>